<organism evidence="2 3">
    <name type="scientific">Knipowitschia caucasica</name>
    <name type="common">Caucasian dwarf goby</name>
    <name type="synonym">Pomatoschistus caucasicus</name>
    <dbReference type="NCBI Taxonomy" id="637954"/>
    <lineage>
        <taxon>Eukaryota</taxon>
        <taxon>Metazoa</taxon>
        <taxon>Chordata</taxon>
        <taxon>Craniata</taxon>
        <taxon>Vertebrata</taxon>
        <taxon>Euteleostomi</taxon>
        <taxon>Actinopterygii</taxon>
        <taxon>Neopterygii</taxon>
        <taxon>Teleostei</taxon>
        <taxon>Neoteleostei</taxon>
        <taxon>Acanthomorphata</taxon>
        <taxon>Gobiaria</taxon>
        <taxon>Gobiiformes</taxon>
        <taxon>Gobioidei</taxon>
        <taxon>Gobiidae</taxon>
        <taxon>Gobiinae</taxon>
        <taxon>Knipowitschia</taxon>
    </lineage>
</organism>
<feature type="compositionally biased region" description="Polar residues" evidence="1">
    <location>
        <begin position="47"/>
        <end position="73"/>
    </location>
</feature>
<feature type="region of interest" description="Disordered" evidence="1">
    <location>
        <begin position="139"/>
        <end position="212"/>
    </location>
</feature>
<proteinExistence type="predicted"/>
<reference evidence="2 3" key="1">
    <citation type="submission" date="2024-04" db="EMBL/GenBank/DDBJ databases">
        <authorList>
            <person name="Waldvogel A.-M."/>
            <person name="Schoenle A."/>
        </authorList>
    </citation>
    <scope>NUCLEOTIDE SEQUENCE [LARGE SCALE GENOMIC DNA]</scope>
</reference>
<feature type="compositionally biased region" description="Polar residues" evidence="1">
    <location>
        <begin position="144"/>
        <end position="153"/>
    </location>
</feature>
<protein>
    <submittedName>
        <fullName evidence="2">Uncharacterized protein</fullName>
    </submittedName>
</protein>
<evidence type="ECO:0000256" key="1">
    <source>
        <dbReference type="SAM" id="MobiDB-lite"/>
    </source>
</evidence>
<feature type="compositionally biased region" description="Basic residues" evidence="1">
    <location>
        <begin position="36"/>
        <end position="45"/>
    </location>
</feature>
<dbReference type="AlphaFoldDB" id="A0AAV2JJK9"/>
<accession>A0AAV2JJK9</accession>
<name>A0AAV2JJK9_KNICA</name>
<dbReference type="Proteomes" id="UP001497482">
    <property type="component" value="Chromosome 12"/>
</dbReference>
<dbReference type="EMBL" id="OZ035834">
    <property type="protein sequence ID" value="CAL1576353.1"/>
    <property type="molecule type" value="Genomic_DNA"/>
</dbReference>
<keyword evidence="3" id="KW-1185">Reference proteome</keyword>
<evidence type="ECO:0000313" key="3">
    <source>
        <dbReference type="Proteomes" id="UP001497482"/>
    </source>
</evidence>
<feature type="region of interest" description="Disordered" evidence="1">
    <location>
        <begin position="32"/>
        <end position="79"/>
    </location>
</feature>
<feature type="compositionally biased region" description="Pro residues" evidence="1">
    <location>
        <begin position="182"/>
        <end position="192"/>
    </location>
</feature>
<gene>
    <name evidence="2" type="ORF">KC01_LOCUS7791</name>
</gene>
<evidence type="ECO:0000313" key="2">
    <source>
        <dbReference type="EMBL" id="CAL1576353.1"/>
    </source>
</evidence>
<sequence length="293" mass="31596">MQRYARGGGEGGGRAGRKTNLCAPWWADTGRAPATHSHRRAHVQRRPSGQGSGALQTTPITTAVNTGCPTASWESRPAEAPGKLRKSRLWQVWQQFVHVPQNPVLECVVFLRPLCGPDADVCKNQELWVPVRSVGITGKRRSETTPAPGQSLQLFEGPSLIHSSEPGGALPLPQLLWTQNTGPPPPSLPPTPSSAHVAATETPESPRRREEEGLKCDCVGAEHLQSPKARHRIPPRRASIRRFGIRRYTLQSPRAAHGPPAPRRHGFPPAVFSLSGSVVVSCTAQAGLSCGIE</sequence>